<evidence type="ECO:0000256" key="3">
    <source>
        <dbReference type="ARBA" id="ARBA00018392"/>
    </source>
</evidence>
<comment type="subcellular location">
    <subcellularLocation>
        <location evidence="2">Secreted</location>
    </subcellularLocation>
</comment>
<dbReference type="InterPro" id="IPR025202">
    <property type="entry name" value="PLD-like_dom"/>
</dbReference>
<organism evidence="7 8">
    <name type="scientific">Bradyrhizobium jicamae</name>
    <dbReference type="NCBI Taxonomy" id="280332"/>
    <lineage>
        <taxon>Bacteria</taxon>
        <taxon>Pseudomonadati</taxon>
        <taxon>Pseudomonadota</taxon>
        <taxon>Alphaproteobacteria</taxon>
        <taxon>Hyphomicrobiales</taxon>
        <taxon>Nitrobacteraceae</taxon>
        <taxon>Bradyrhizobium</taxon>
    </lineage>
</organism>
<evidence type="ECO:0000256" key="2">
    <source>
        <dbReference type="ARBA" id="ARBA00004613"/>
    </source>
</evidence>
<evidence type="ECO:0000259" key="6">
    <source>
        <dbReference type="PROSITE" id="PS50035"/>
    </source>
</evidence>
<reference evidence="8" key="1">
    <citation type="journal article" date="2021" name="ISME J.">
        <title>Evolutionary origin and ecological implication of a unique nif island in free-living Bradyrhizobium lineages.</title>
        <authorList>
            <person name="Tao J."/>
        </authorList>
    </citation>
    <scope>NUCLEOTIDE SEQUENCE [LARGE SCALE GENOMIC DNA]</scope>
    <source>
        <strain evidence="8">SZCCT0434</strain>
    </source>
</reference>
<dbReference type="PANTHER" id="PTHR21248">
    <property type="entry name" value="CARDIOLIPIN SYNTHASE"/>
    <property type="match status" value="1"/>
</dbReference>
<gene>
    <name evidence="7" type="ORF">JQ615_40725</name>
</gene>
<proteinExistence type="predicted"/>
<evidence type="ECO:0000256" key="4">
    <source>
        <dbReference type="ARBA" id="ARBA00022525"/>
    </source>
</evidence>
<dbReference type="PANTHER" id="PTHR21248:SF22">
    <property type="entry name" value="PHOSPHOLIPASE D"/>
    <property type="match status" value="1"/>
</dbReference>
<dbReference type="Gene3D" id="3.30.870.10">
    <property type="entry name" value="Endonuclease Chain A"/>
    <property type="match status" value="1"/>
</dbReference>
<protein>
    <recommendedName>
        <fullName evidence="3">Phospholipase D</fullName>
    </recommendedName>
    <alternativeName>
        <fullName evidence="5">Choline phosphatase</fullName>
    </alternativeName>
</protein>
<accession>A0ABS5FXX2</accession>
<evidence type="ECO:0000256" key="1">
    <source>
        <dbReference type="ARBA" id="ARBA00003145"/>
    </source>
</evidence>
<dbReference type="Proteomes" id="UP001315278">
    <property type="component" value="Unassembled WGS sequence"/>
</dbReference>
<dbReference type="Pfam" id="PF13091">
    <property type="entry name" value="PLDc_2"/>
    <property type="match status" value="1"/>
</dbReference>
<evidence type="ECO:0000256" key="5">
    <source>
        <dbReference type="ARBA" id="ARBA00029594"/>
    </source>
</evidence>
<name>A0ABS5FXX2_9BRAD</name>
<dbReference type="InterPro" id="IPR001736">
    <property type="entry name" value="PLipase_D/transphosphatidylase"/>
</dbReference>
<evidence type="ECO:0000313" key="7">
    <source>
        <dbReference type="EMBL" id="MBR0801675.1"/>
    </source>
</evidence>
<comment type="function">
    <text evidence="1">Could be a virulence factor.</text>
</comment>
<comment type="caution">
    <text evidence="7">The sequence shown here is derived from an EMBL/GenBank/DDBJ whole genome shotgun (WGS) entry which is preliminary data.</text>
</comment>
<keyword evidence="8" id="KW-1185">Reference proteome</keyword>
<dbReference type="PROSITE" id="PS50035">
    <property type="entry name" value="PLD"/>
    <property type="match status" value="1"/>
</dbReference>
<keyword evidence="4" id="KW-0964">Secreted</keyword>
<evidence type="ECO:0000313" key="8">
    <source>
        <dbReference type="Proteomes" id="UP001315278"/>
    </source>
</evidence>
<dbReference type="EMBL" id="JAFCJH010000096">
    <property type="protein sequence ID" value="MBR0801675.1"/>
    <property type="molecule type" value="Genomic_DNA"/>
</dbReference>
<dbReference type="SUPFAM" id="SSF56024">
    <property type="entry name" value="Phospholipase D/nuclease"/>
    <property type="match status" value="1"/>
</dbReference>
<sequence length="80" mass="9178">MIRSCWRKVHLYKESFLHASFLSIDDHVGLVGTSNIDIRSFVLNAEHTLVICDPGMTGQLKAEQTRYLANCRSLNLMQWP</sequence>
<feature type="domain" description="PLD phosphodiesterase" evidence="6">
    <location>
        <begin position="13"/>
        <end position="40"/>
    </location>
</feature>